<evidence type="ECO:0000256" key="7">
    <source>
        <dbReference type="HAMAP-Rule" id="MF_00631"/>
    </source>
</evidence>
<evidence type="ECO:0000256" key="6">
    <source>
        <dbReference type="ARBA" id="ARBA00023306"/>
    </source>
</evidence>
<dbReference type="RefSeq" id="WP_345579536.1">
    <property type="nucleotide sequence ID" value="NZ_BAABLV010000014.1"/>
</dbReference>
<reference evidence="10" key="1">
    <citation type="journal article" date="2019" name="Int. J. Syst. Evol. Microbiol.">
        <title>The Global Catalogue of Microorganisms (GCM) 10K type strain sequencing project: providing services to taxonomists for standard genome sequencing and annotation.</title>
        <authorList>
            <consortium name="The Broad Institute Genomics Platform"/>
            <consortium name="The Broad Institute Genome Sequencing Center for Infectious Disease"/>
            <person name="Wu L."/>
            <person name="Ma J."/>
        </authorList>
    </citation>
    <scope>NUCLEOTIDE SEQUENCE [LARGE SCALE GENOMIC DNA]</scope>
    <source>
        <strain evidence="10">JCM 19125</strain>
    </source>
</reference>
<feature type="region of interest" description="Disordered" evidence="8">
    <location>
        <begin position="1"/>
        <end position="22"/>
    </location>
</feature>
<protein>
    <recommendedName>
        <fullName evidence="7">Cell division protein CrgA</fullName>
    </recommendedName>
</protein>
<comment type="caution">
    <text evidence="9">The sequence shown here is derived from an EMBL/GenBank/DDBJ whole genome shotgun (WGS) entry which is preliminary data.</text>
</comment>
<organism evidence="9 10">
    <name type="scientific">Tessaracoccus lubricantis</name>
    <dbReference type="NCBI Taxonomy" id="545543"/>
    <lineage>
        <taxon>Bacteria</taxon>
        <taxon>Bacillati</taxon>
        <taxon>Actinomycetota</taxon>
        <taxon>Actinomycetes</taxon>
        <taxon>Propionibacteriales</taxon>
        <taxon>Propionibacteriaceae</taxon>
        <taxon>Tessaracoccus</taxon>
    </lineage>
</organism>
<evidence type="ECO:0000256" key="1">
    <source>
        <dbReference type="ARBA" id="ARBA00022475"/>
    </source>
</evidence>
<evidence type="ECO:0000256" key="3">
    <source>
        <dbReference type="ARBA" id="ARBA00022692"/>
    </source>
</evidence>
<evidence type="ECO:0000313" key="9">
    <source>
        <dbReference type="EMBL" id="GAA4893790.1"/>
    </source>
</evidence>
<keyword evidence="5 7" id="KW-0472">Membrane</keyword>
<evidence type="ECO:0000256" key="2">
    <source>
        <dbReference type="ARBA" id="ARBA00022618"/>
    </source>
</evidence>
<keyword evidence="2 7" id="KW-0132">Cell division</keyword>
<keyword evidence="4 7" id="KW-1133">Transmembrane helix</keyword>
<keyword evidence="6 7" id="KW-0131">Cell cycle</keyword>
<dbReference type="HAMAP" id="MF_00631">
    <property type="entry name" value="CrgA"/>
    <property type="match status" value="1"/>
</dbReference>
<keyword evidence="10" id="KW-1185">Reference proteome</keyword>
<dbReference type="Pfam" id="PF06781">
    <property type="entry name" value="CrgA"/>
    <property type="match status" value="1"/>
</dbReference>
<feature type="transmembrane region" description="Helical" evidence="7">
    <location>
        <begin position="73"/>
        <end position="93"/>
    </location>
</feature>
<comment type="subcellular location">
    <subcellularLocation>
        <location evidence="7">Cell membrane</location>
        <topology evidence="7">Multi-pass membrane protein</topology>
    </subcellularLocation>
</comment>
<comment type="function">
    <text evidence="7">Involved in cell division.</text>
</comment>
<dbReference type="EMBL" id="BAABLV010000014">
    <property type="protein sequence ID" value="GAA4893790.1"/>
    <property type="molecule type" value="Genomic_DNA"/>
</dbReference>
<keyword evidence="1 7" id="KW-1003">Cell membrane</keyword>
<evidence type="ECO:0000313" key="10">
    <source>
        <dbReference type="Proteomes" id="UP001501521"/>
    </source>
</evidence>
<evidence type="ECO:0000256" key="4">
    <source>
        <dbReference type="ARBA" id="ARBA00022989"/>
    </source>
</evidence>
<evidence type="ECO:0000256" key="8">
    <source>
        <dbReference type="SAM" id="MobiDB-lite"/>
    </source>
</evidence>
<sequence>MAESKVRKQAADKQKRKRLSELAEQRAETARLAPGGRNWVPAVFIPVLLFGVLWMVVYNLAGQDIGFMRSIGDWNVAIGLVLIVVGFSGMTLWK</sequence>
<keyword evidence="3 7" id="KW-0812">Transmembrane</keyword>
<dbReference type="InterPro" id="IPR009619">
    <property type="entry name" value="CrgA"/>
</dbReference>
<dbReference type="Proteomes" id="UP001501521">
    <property type="component" value="Unassembled WGS sequence"/>
</dbReference>
<comment type="similarity">
    <text evidence="7">Belongs to the CrgA family.</text>
</comment>
<accession>A0ABP9F3Y0</accession>
<evidence type="ECO:0000256" key="5">
    <source>
        <dbReference type="ARBA" id="ARBA00023136"/>
    </source>
</evidence>
<feature type="transmembrane region" description="Helical" evidence="7">
    <location>
        <begin position="39"/>
        <end position="61"/>
    </location>
</feature>
<gene>
    <name evidence="7" type="primary">crgA</name>
    <name evidence="9" type="ORF">GCM10025789_08710</name>
</gene>
<name>A0ABP9F3Y0_9ACTN</name>
<proteinExistence type="inferred from homology"/>